<keyword evidence="4 6" id="KW-0808">Transferase</keyword>
<dbReference type="STRING" id="767452.AVL62_11180"/>
<keyword evidence="3 6" id="KW-0032">Aminotransferase</keyword>
<dbReference type="HAMAP" id="MF_01023">
    <property type="entry name" value="HisC_aminotrans_2"/>
    <property type="match status" value="1"/>
</dbReference>
<sequence>MTEQPSPVRLRSALSGVPAYVPGKPPAPVEGVTAYKISSNENPHPPLPSVLDAISQAAQSVNRYPDMGVVALTEALAADLGVPVEQVATGTGSVAVLTQLVAITCDPGDEVVYAWRSFEAYPIVVALSGAASVQVPLDEHARHDLDAMADAITDRTRLVLVCTPNNPTGPAVRADELDAFLDRVPDDVLVVIDEAYLEFTTEESVPDALAVARDRPNVVVLRTFSKAYGLAGLRVGYAVAHPEIATALRKAATPFGVTDLAQQAAIASLAARDELLARVEELVAERERVVAALRDQGWDVPQAQGNFCWLPLGDDAVAFAQAAQARGLMVRPFAGDGVRCTIGETEANDRLVDVAREWLSTQG</sequence>
<dbReference type="Pfam" id="PF00155">
    <property type="entry name" value="Aminotran_1_2"/>
    <property type="match status" value="1"/>
</dbReference>
<evidence type="ECO:0000313" key="8">
    <source>
        <dbReference type="EMBL" id="KUG58455.1"/>
    </source>
</evidence>
<comment type="catalytic activity">
    <reaction evidence="6">
        <text>an aromatic L-alpha-amino acid + 2-oxoglutarate = an aromatic oxo-acid + L-glutamate</text>
        <dbReference type="Rhea" id="RHEA:17533"/>
        <dbReference type="ChEBI" id="CHEBI:16810"/>
        <dbReference type="ChEBI" id="CHEBI:29985"/>
        <dbReference type="ChEBI" id="CHEBI:73309"/>
        <dbReference type="ChEBI" id="CHEBI:84824"/>
        <dbReference type="EC" id="2.6.1.57"/>
    </reaction>
</comment>
<comment type="subunit">
    <text evidence="2 6">Homodimer.</text>
</comment>
<comment type="function">
    <text evidence="6">Aminotransferase that catalyzes the conversion of aromatic amino acids and 2-oxoglutarate into corresponding aromatic oxo acids and L-glutamate.</text>
</comment>
<keyword evidence="5 6" id="KW-0663">Pyridoxal phosphate</keyword>
<organism evidence="8 9">
    <name type="scientific">Serinicoccus chungangensis</name>
    <dbReference type="NCBI Taxonomy" id="767452"/>
    <lineage>
        <taxon>Bacteria</taxon>
        <taxon>Bacillati</taxon>
        <taxon>Actinomycetota</taxon>
        <taxon>Actinomycetes</taxon>
        <taxon>Micrococcales</taxon>
        <taxon>Ornithinimicrobiaceae</taxon>
        <taxon>Serinicoccus</taxon>
    </lineage>
</organism>
<dbReference type="PROSITE" id="PS00599">
    <property type="entry name" value="AA_TRANSFER_CLASS_2"/>
    <property type="match status" value="1"/>
</dbReference>
<dbReference type="GO" id="GO:0030170">
    <property type="term" value="F:pyridoxal phosphate binding"/>
    <property type="evidence" value="ECO:0007669"/>
    <property type="project" value="UniProtKB-UniRule"/>
</dbReference>
<dbReference type="PANTHER" id="PTHR43643:SF3">
    <property type="entry name" value="HISTIDINOL-PHOSPHATE AMINOTRANSFERASE"/>
    <property type="match status" value="1"/>
</dbReference>
<dbReference type="InterPro" id="IPR004839">
    <property type="entry name" value="Aminotransferase_I/II_large"/>
</dbReference>
<dbReference type="CDD" id="cd00609">
    <property type="entry name" value="AAT_like"/>
    <property type="match status" value="1"/>
</dbReference>
<dbReference type="EC" id="2.6.1.57" evidence="6"/>
<dbReference type="PANTHER" id="PTHR43643">
    <property type="entry name" value="HISTIDINOL-PHOSPHATE AMINOTRANSFERASE 2"/>
    <property type="match status" value="1"/>
</dbReference>
<dbReference type="NCBIfam" id="TIGR01141">
    <property type="entry name" value="hisC"/>
    <property type="match status" value="1"/>
</dbReference>
<evidence type="ECO:0000259" key="7">
    <source>
        <dbReference type="Pfam" id="PF00155"/>
    </source>
</evidence>
<dbReference type="Proteomes" id="UP000054837">
    <property type="component" value="Unassembled WGS sequence"/>
</dbReference>
<name>A0A0W8IEX5_9MICO</name>
<evidence type="ECO:0000256" key="4">
    <source>
        <dbReference type="ARBA" id="ARBA00022679"/>
    </source>
</evidence>
<dbReference type="GO" id="GO:0000105">
    <property type="term" value="P:L-histidine biosynthetic process"/>
    <property type="evidence" value="ECO:0007669"/>
    <property type="project" value="InterPro"/>
</dbReference>
<accession>A0A0W8IEX5</accession>
<dbReference type="OrthoDB" id="9809616at2"/>
<dbReference type="EMBL" id="LQBL01000003">
    <property type="protein sequence ID" value="KUG58455.1"/>
    <property type="molecule type" value="Genomic_DNA"/>
</dbReference>
<dbReference type="InterPro" id="IPR001917">
    <property type="entry name" value="Aminotrans_II_pyridoxalP_BS"/>
</dbReference>
<dbReference type="NCBIfam" id="NF002878">
    <property type="entry name" value="PRK03321.1"/>
    <property type="match status" value="1"/>
</dbReference>
<dbReference type="InterPro" id="IPR024892">
    <property type="entry name" value="ArAT"/>
</dbReference>
<dbReference type="InterPro" id="IPR005861">
    <property type="entry name" value="HisP_aminotrans"/>
</dbReference>
<protein>
    <recommendedName>
        <fullName evidence="6">Aromatic amino acid aminotransferase</fullName>
        <shortName evidence="6">ArAT</shortName>
        <ecNumber evidence="6">2.6.1.57</ecNumber>
    </recommendedName>
</protein>
<reference evidence="8 9" key="1">
    <citation type="submission" date="2015-12" db="EMBL/GenBank/DDBJ databases">
        <title>Serinicoccus chungangenesis strain CD08_5 genome sequencing and assembly.</title>
        <authorList>
            <person name="Chander A.M."/>
            <person name="Kaur G."/>
            <person name="Nair G.R."/>
            <person name="Dhawan D.K."/>
            <person name="Kochhar R.K."/>
            <person name="Mayilraj S."/>
            <person name="Bhadada S.K."/>
        </authorList>
    </citation>
    <scope>NUCLEOTIDE SEQUENCE [LARGE SCALE GENOMIC DNA]</scope>
    <source>
        <strain evidence="8 9">CD08_5</strain>
    </source>
</reference>
<comment type="caution">
    <text evidence="8">The sequence shown here is derived from an EMBL/GenBank/DDBJ whole genome shotgun (WGS) entry which is preliminary data.</text>
</comment>
<keyword evidence="9" id="KW-1185">Reference proteome</keyword>
<comment type="similarity">
    <text evidence="6">Belongs to the class-II pyridoxal-phosphate-dependent aminotransferase family.</text>
</comment>
<dbReference type="InterPro" id="IPR015422">
    <property type="entry name" value="PyrdxlP-dep_Trfase_small"/>
</dbReference>
<dbReference type="GO" id="GO:0008793">
    <property type="term" value="F:aromatic-amino-acid transaminase activity"/>
    <property type="evidence" value="ECO:0007669"/>
    <property type="project" value="UniProtKB-UniRule"/>
</dbReference>
<dbReference type="HAMAP" id="MF_01513">
    <property type="entry name" value="Phe_aminotrans_2"/>
    <property type="match status" value="1"/>
</dbReference>
<evidence type="ECO:0000256" key="6">
    <source>
        <dbReference type="HAMAP-Rule" id="MF_01513"/>
    </source>
</evidence>
<evidence type="ECO:0000256" key="2">
    <source>
        <dbReference type="ARBA" id="ARBA00011738"/>
    </source>
</evidence>
<evidence type="ECO:0000256" key="1">
    <source>
        <dbReference type="ARBA" id="ARBA00001933"/>
    </source>
</evidence>
<dbReference type="AlphaFoldDB" id="A0A0W8IEX5"/>
<comment type="cofactor">
    <cofactor evidence="1 6">
        <name>pyridoxal 5'-phosphate</name>
        <dbReference type="ChEBI" id="CHEBI:597326"/>
    </cofactor>
</comment>
<dbReference type="RefSeq" id="WP_058890132.1">
    <property type="nucleotide sequence ID" value="NZ_LQBL01000003.1"/>
</dbReference>
<dbReference type="Gene3D" id="3.40.640.10">
    <property type="entry name" value="Type I PLP-dependent aspartate aminotransferase-like (Major domain)"/>
    <property type="match status" value="1"/>
</dbReference>
<dbReference type="GO" id="GO:0004400">
    <property type="term" value="F:histidinol-phosphate transaminase activity"/>
    <property type="evidence" value="ECO:0007669"/>
    <property type="project" value="InterPro"/>
</dbReference>
<evidence type="ECO:0000256" key="5">
    <source>
        <dbReference type="ARBA" id="ARBA00022898"/>
    </source>
</evidence>
<proteinExistence type="inferred from homology"/>
<evidence type="ECO:0000313" key="9">
    <source>
        <dbReference type="Proteomes" id="UP000054837"/>
    </source>
</evidence>
<gene>
    <name evidence="6" type="primary">pat</name>
    <name evidence="8" type="ORF">AVL62_11180</name>
</gene>
<dbReference type="SUPFAM" id="SSF53383">
    <property type="entry name" value="PLP-dependent transferases"/>
    <property type="match status" value="1"/>
</dbReference>
<dbReference type="Gene3D" id="3.90.1150.10">
    <property type="entry name" value="Aspartate Aminotransferase, domain 1"/>
    <property type="match status" value="1"/>
</dbReference>
<feature type="domain" description="Aminotransferase class I/classII large" evidence="7">
    <location>
        <begin position="37"/>
        <end position="353"/>
    </location>
</feature>
<dbReference type="InterPro" id="IPR015424">
    <property type="entry name" value="PyrdxlP-dep_Trfase"/>
</dbReference>
<feature type="modified residue" description="N6-(pyridoxal phosphate)lysine" evidence="6">
    <location>
        <position position="226"/>
    </location>
</feature>
<evidence type="ECO:0000256" key="3">
    <source>
        <dbReference type="ARBA" id="ARBA00022576"/>
    </source>
</evidence>
<dbReference type="InterPro" id="IPR050106">
    <property type="entry name" value="HistidinolP_aminotransfase"/>
</dbReference>
<dbReference type="InterPro" id="IPR015421">
    <property type="entry name" value="PyrdxlP-dep_Trfase_major"/>
</dbReference>